<dbReference type="Pfam" id="PF13923">
    <property type="entry name" value="zf-C3HC4_2"/>
    <property type="match status" value="1"/>
</dbReference>
<dbReference type="SUPFAM" id="SSF57850">
    <property type="entry name" value="RING/U-box"/>
    <property type="match status" value="1"/>
</dbReference>
<organism evidence="7 8">
    <name type="scientific">Dictyocaulus viviparus</name>
    <name type="common">Bovine lungworm</name>
    <dbReference type="NCBI Taxonomy" id="29172"/>
    <lineage>
        <taxon>Eukaryota</taxon>
        <taxon>Metazoa</taxon>
        <taxon>Ecdysozoa</taxon>
        <taxon>Nematoda</taxon>
        <taxon>Chromadorea</taxon>
        <taxon>Rhabditida</taxon>
        <taxon>Rhabditina</taxon>
        <taxon>Rhabditomorpha</taxon>
        <taxon>Strongyloidea</taxon>
        <taxon>Metastrongylidae</taxon>
        <taxon>Dictyocaulus</taxon>
    </lineage>
</organism>
<dbReference type="InterPro" id="IPR017907">
    <property type="entry name" value="Znf_RING_CS"/>
</dbReference>
<evidence type="ECO:0000256" key="2">
    <source>
        <dbReference type="ARBA" id="ARBA00022771"/>
    </source>
</evidence>
<dbReference type="EMBL" id="KN716271">
    <property type="protein sequence ID" value="KJH48314.1"/>
    <property type="molecule type" value="Genomic_DNA"/>
</dbReference>
<evidence type="ECO:0000313" key="8">
    <source>
        <dbReference type="Proteomes" id="UP000053766"/>
    </source>
</evidence>
<dbReference type="AlphaFoldDB" id="A0A0D8XX18"/>
<dbReference type="GO" id="GO:0008270">
    <property type="term" value="F:zinc ion binding"/>
    <property type="evidence" value="ECO:0007669"/>
    <property type="project" value="UniProtKB-KW"/>
</dbReference>
<dbReference type="InterPro" id="IPR001841">
    <property type="entry name" value="Znf_RING"/>
</dbReference>
<keyword evidence="8" id="KW-1185">Reference proteome</keyword>
<dbReference type="PROSITE" id="PS00518">
    <property type="entry name" value="ZF_RING_1"/>
    <property type="match status" value="1"/>
</dbReference>
<dbReference type="PROSITE" id="PS50089">
    <property type="entry name" value="ZF_RING_2"/>
    <property type="match status" value="1"/>
</dbReference>
<dbReference type="Proteomes" id="UP000053766">
    <property type="component" value="Unassembled WGS sequence"/>
</dbReference>
<feature type="transmembrane region" description="Helical" evidence="5">
    <location>
        <begin position="6"/>
        <end position="25"/>
    </location>
</feature>
<reference evidence="7 8" key="1">
    <citation type="submission" date="2013-11" db="EMBL/GenBank/DDBJ databases">
        <title>Draft genome of the bovine lungworm Dictyocaulus viviparus.</title>
        <authorList>
            <person name="Mitreva M."/>
        </authorList>
    </citation>
    <scope>NUCLEOTIDE SEQUENCE [LARGE SCALE GENOMIC DNA]</scope>
    <source>
        <strain evidence="7 8">HannoverDv2000</strain>
    </source>
</reference>
<dbReference type="SMART" id="SM00184">
    <property type="entry name" value="RING"/>
    <property type="match status" value="1"/>
</dbReference>
<gene>
    <name evidence="7" type="ORF">DICVIV_05555</name>
</gene>
<sequence>MSYVYSLAGPIVSLIFLIVIISILFRSHLMYFRYIVKKVKNRHKQVRKKKDVHIEQEKTTDYMKNQIIRKSKRISKASCFFDESLLVCDICLEVMHNAMNVSPCNHKFCAGCIYEWNSFNSKCPKCRWGAADITRDTTLNSIIEQYLIAFPEKKRDAAQLIELDERELDHLEKWERKRDTGEGDFEHGYFEVNFLIFLFFWWVERNSYC</sequence>
<evidence type="ECO:0000259" key="6">
    <source>
        <dbReference type="PROSITE" id="PS50089"/>
    </source>
</evidence>
<dbReference type="InterPro" id="IPR013083">
    <property type="entry name" value="Znf_RING/FYVE/PHD"/>
</dbReference>
<evidence type="ECO:0000256" key="1">
    <source>
        <dbReference type="ARBA" id="ARBA00022723"/>
    </source>
</evidence>
<keyword evidence="5" id="KW-1133">Transmembrane helix</keyword>
<keyword evidence="5" id="KW-0472">Membrane</keyword>
<accession>A0A0D8XX18</accession>
<reference evidence="8" key="2">
    <citation type="journal article" date="2016" name="Sci. Rep.">
        <title>Dictyocaulus viviparus genome, variome and transcriptome elucidate lungworm biology and support future intervention.</title>
        <authorList>
            <person name="McNulty S.N."/>
            <person name="Strube C."/>
            <person name="Rosa B.A."/>
            <person name="Martin J.C."/>
            <person name="Tyagi R."/>
            <person name="Choi Y.J."/>
            <person name="Wang Q."/>
            <person name="Hallsworth Pepin K."/>
            <person name="Zhang X."/>
            <person name="Ozersky P."/>
            <person name="Wilson R.K."/>
            <person name="Sternberg P.W."/>
            <person name="Gasser R.B."/>
            <person name="Mitreva M."/>
        </authorList>
    </citation>
    <scope>NUCLEOTIDE SEQUENCE [LARGE SCALE GENOMIC DNA]</scope>
    <source>
        <strain evidence="8">HannoverDv2000</strain>
    </source>
</reference>
<dbReference type="Gene3D" id="3.30.40.10">
    <property type="entry name" value="Zinc/RING finger domain, C3HC4 (zinc finger)"/>
    <property type="match status" value="1"/>
</dbReference>
<keyword evidence="2 4" id="KW-0863">Zinc-finger</keyword>
<protein>
    <submittedName>
        <fullName evidence="7">Zinc finger, C3HC4 type</fullName>
    </submittedName>
</protein>
<evidence type="ECO:0000256" key="4">
    <source>
        <dbReference type="PROSITE-ProRule" id="PRU00175"/>
    </source>
</evidence>
<dbReference type="GO" id="GO:0006511">
    <property type="term" value="P:ubiquitin-dependent protein catabolic process"/>
    <property type="evidence" value="ECO:0007669"/>
    <property type="project" value="TreeGrafter"/>
</dbReference>
<dbReference type="GO" id="GO:0004842">
    <property type="term" value="F:ubiquitin-protein transferase activity"/>
    <property type="evidence" value="ECO:0007669"/>
    <property type="project" value="TreeGrafter"/>
</dbReference>
<evidence type="ECO:0000256" key="3">
    <source>
        <dbReference type="ARBA" id="ARBA00022833"/>
    </source>
</evidence>
<dbReference type="OrthoDB" id="1305878at2759"/>
<keyword evidence="1" id="KW-0479">Metal-binding</keyword>
<keyword evidence="5" id="KW-0812">Transmembrane</keyword>
<keyword evidence="3" id="KW-0862">Zinc</keyword>
<dbReference type="InterPro" id="IPR052256">
    <property type="entry name" value="E3_ubiquitin-ligase_CHFR"/>
</dbReference>
<proteinExistence type="predicted"/>
<evidence type="ECO:0000256" key="5">
    <source>
        <dbReference type="SAM" id="Phobius"/>
    </source>
</evidence>
<evidence type="ECO:0000313" key="7">
    <source>
        <dbReference type="EMBL" id="KJH48314.1"/>
    </source>
</evidence>
<dbReference type="GO" id="GO:0005634">
    <property type="term" value="C:nucleus"/>
    <property type="evidence" value="ECO:0007669"/>
    <property type="project" value="TreeGrafter"/>
</dbReference>
<feature type="domain" description="RING-type" evidence="6">
    <location>
        <begin position="88"/>
        <end position="127"/>
    </location>
</feature>
<dbReference type="PANTHER" id="PTHR16079">
    <property type="entry name" value="UBIQUITIN LIGASE PROTEIN CHFR"/>
    <property type="match status" value="1"/>
</dbReference>
<name>A0A0D8XX18_DICVI</name>
<dbReference type="PANTHER" id="PTHR16079:SF4">
    <property type="entry name" value="E3 UBIQUITIN-PROTEIN LIGASE CHFR"/>
    <property type="match status" value="1"/>
</dbReference>
<dbReference type="GO" id="GO:0016567">
    <property type="term" value="P:protein ubiquitination"/>
    <property type="evidence" value="ECO:0007669"/>
    <property type="project" value="TreeGrafter"/>
</dbReference>
<dbReference type="STRING" id="29172.A0A0D8XX18"/>